<dbReference type="PROSITE" id="PS51257">
    <property type="entry name" value="PROKAR_LIPOPROTEIN"/>
    <property type="match status" value="1"/>
</dbReference>
<keyword evidence="3" id="KW-1185">Reference proteome</keyword>
<name>A0A448XLW5_9PLAT</name>
<organism evidence="2 3">
    <name type="scientific">Protopolystoma xenopodis</name>
    <dbReference type="NCBI Taxonomy" id="117903"/>
    <lineage>
        <taxon>Eukaryota</taxon>
        <taxon>Metazoa</taxon>
        <taxon>Spiralia</taxon>
        <taxon>Lophotrochozoa</taxon>
        <taxon>Platyhelminthes</taxon>
        <taxon>Monogenea</taxon>
        <taxon>Polyopisthocotylea</taxon>
        <taxon>Polystomatidea</taxon>
        <taxon>Polystomatidae</taxon>
        <taxon>Protopolystoma</taxon>
    </lineage>
</organism>
<feature type="compositionally biased region" description="Low complexity" evidence="1">
    <location>
        <begin position="81"/>
        <end position="99"/>
    </location>
</feature>
<dbReference type="Proteomes" id="UP000784294">
    <property type="component" value="Unassembled WGS sequence"/>
</dbReference>
<comment type="caution">
    <text evidence="2">The sequence shown here is derived from an EMBL/GenBank/DDBJ whole genome shotgun (WGS) entry which is preliminary data.</text>
</comment>
<feature type="non-terminal residue" evidence="2">
    <location>
        <position position="176"/>
    </location>
</feature>
<feature type="region of interest" description="Disordered" evidence="1">
    <location>
        <begin position="81"/>
        <end position="105"/>
    </location>
</feature>
<proteinExistence type="predicted"/>
<protein>
    <submittedName>
        <fullName evidence="2">Uncharacterized protein</fullName>
    </submittedName>
</protein>
<evidence type="ECO:0000313" key="3">
    <source>
        <dbReference type="Proteomes" id="UP000784294"/>
    </source>
</evidence>
<evidence type="ECO:0000313" key="2">
    <source>
        <dbReference type="EMBL" id="VEL39819.1"/>
    </source>
</evidence>
<accession>A0A448XLW5</accession>
<gene>
    <name evidence="2" type="ORF">PXEA_LOCUS33259</name>
</gene>
<dbReference type="AlphaFoldDB" id="A0A448XLW5"/>
<dbReference type="EMBL" id="CAAALY010262642">
    <property type="protein sequence ID" value="VEL39819.1"/>
    <property type="molecule type" value="Genomic_DNA"/>
</dbReference>
<evidence type="ECO:0000256" key="1">
    <source>
        <dbReference type="SAM" id="MobiDB-lite"/>
    </source>
</evidence>
<sequence>MFPRLTGVTVYPVTAAACFSNTRNLKTESSGARASAMTKVDRSSHHLSREAEGQALTYGCNYCQSINNSSSASSVSFTHSILPQPTNTATTNTVTNTTNESPAPAPVLQTTTMDVKCQPPSADTENVGALALATETTFENHGGQTDLSCTADPGTIGVSTSKGIIMNPRKPILATA</sequence>
<reference evidence="2" key="1">
    <citation type="submission" date="2018-11" db="EMBL/GenBank/DDBJ databases">
        <authorList>
            <consortium name="Pathogen Informatics"/>
        </authorList>
    </citation>
    <scope>NUCLEOTIDE SEQUENCE</scope>
</reference>